<accession>A0A9D2IAK3</accession>
<proteinExistence type="predicted"/>
<dbReference type="NCBIfam" id="TIGR01643">
    <property type="entry name" value="YD_repeat_2x"/>
    <property type="match status" value="1"/>
</dbReference>
<organism evidence="1 2">
    <name type="scientific">Candidatus Alistipes avicola</name>
    <dbReference type="NCBI Taxonomy" id="2838432"/>
    <lineage>
        <taxon>Bacteria</taxon>
        <taxon>Pseudomonadati</taxon>
        <taxon>Bacteroidota</taxon>
        <taxon>Bacteroidia</taxon>
        <taxon>Bacteroidales</taxon>
        <taxon>Rikenellaceae</taxon>
        <taxon>Alistipes</taxon>
    </lineage>
</organism>
<dbReference type="InterPro" id="IPR006530">
    <property type="entry name" value="YD"/>
</dbReference>
<sequence>MSTTSQYVEIRKNGYGIATPYRGEYSQDYLLSAGGLITDSTDPDGGIQTFTYNADGTLASTTYTSSYDPSNNYQSTMTWQEGNLMSIQTSGNNKDQGSATFTYTEYPNPWVGIDVGAIALTDLEEVNMLIGSCGITTKNLPASRTEGDELSTYEYTFDGEGRVSTIVITRTEGTDRFECTYTLHYGPASVPPRPDYITYLTKQEIVDEGTLPYTFDPETPDQHSYSVNAYTSYATIRSTFSDGTFDEQTEYRTINIWPMTESGPSLDYIFVSQEDIDNFGIVSTSLQDLTSSEDLYNPHRFVYTIQYNCFSVDLTLEFYYPWCSVFNAETGLIEDHKMPMLPLTKECFILQEPVITLTTVEPEQTEYQYEQTYLFQINQAISPSENDYQLLLRFMYVKNE</sequence>
<dbReference type="AlphaFoldDB" id="A0A9D2IAK3"/>
<reference evidence="1" key="2">
    <citation type="submission" date="2021-04" db="EMBL/GenBank/DDBJ databases">
        <authorList>
            <person name="Gilroy R."/>
        </authorList>
    </citation>
    <scope>NUCLEOTIDE SEQUENCE</scope>
    <source>
        <strain evidence="1">CHK169-11906</strain>
    </source>
</reference>
<gene>
    <name evidence="1" type="ORF">H9779_01520</name>
</gene>
<name>A0A9D2IAK3_9BACT</name>
<evidence type="ECO:0000313" key="2">
    <source>
        <dbReference type="Proteomes" id="UP000824259"/>
    </source>
</evidence>
<dbReference type="EMBL" id="DWYR01000005">
    <property type="protein sequence ID" value="HJA98265.1"/>
    <property type="molecule type" value="Genomic_DNA"/>
</dbReference>
<reference evidence="1" key="1">
    <citation type="journal article" date="2021" name="PeerJ">
        <title>Extensive microbial diversity within the chicken gut microbiome revealed by metagenomics and culture.</title>
        <authorList>
            <person name="Gilroy R."/>
            <person name="Ravi A."/>
            <person name="Getino M."/>
            <person name="Pursley I."/>
            <person name="Horton D.L."/>
            <person name="Alikhan N.F."/>
            <person name="Baker D."/>
            <person name="Gharbi K."/>
            <person name="Hall N."/>
            <person name="Watson M."/>
            <person name="Adriaenssens E.M."/>
            <person name="Foster-Nyarko E."/>
            <person name="Jarju S."/>
            <person name="Secka A."/>
            <person name="Antonio M."/>
            <person name="Oren A."/>
            <person name="Chaudhuri R.R."/>
            <person name="La Ragione R."/>
            <person name="Hildebrand F."/>
            <person name="Pallen M.J."/>
        </authorList>
    </citation>
    <scope>NUCLEOTIDE SEQUENCE</scope>
    <source>
        <strain evidence="1">CHK169-11906</strain>
    </source>
</reference>
<evidence type="ECO:0000313" key="1">
    <source>
        <dbReference type="EMBL" id="HJA98265.1"/>
    </source>
</evidence>
<comment type="caution">
    <text evidence="1">The sequence shown here is derived from an EMBL/GenBank/DDBJ whole genome shotgun (WGS) entry which is preliminary data.</text>
</comment>
<protein>
    <submittedName>
        <fullName evidence="1">DUF4595 domain-containing protein</fullName>
    </submittedName>
</protein>
<dbReference type="Proteomes" id="UP000824259">
    <property type="component" value="Unassembled WGS sequence"/>
</dbReference>
<dbReference type="CDD" id="cd12871">
    <property type="entry name" value="Bacuni_01323_like"/>
    <property type="match status" value="1"/>
</dbReference>
<dbReference type="Gene3D" id="2.180.10.10">
    <property type="entry name" value="RHS repeat-associated core"/>
    <property type="match status" value="1"/>
</dbReference>